<dbReference type="SUPFAM" id="SSF74650">
    <property type="entry name" value="Galactose mutarotase-like"/>
    <property type="match status" value="1"/>
</dbReference>
<dbReference type="EMBL" id="JAFREL020000002">
    <property type="protein sequence ID" value="MEO1770307.1"/>
    <property type="molecule type" value="Genomic_DNA"/>
</dbReference>
<evidence type="ECO:0008006" key="3">
    <source>
        <dbReference type="Google" id="ProtNLM"/>
    </source>
</evidence>
<dbReference type="InterPro" id="IPR037481">
    <property type="entry name" value="LacX"/>
</dbReference>
<evidence type="ECO:0000313" key="1">
    <source>
        <dbReference type="EMBL" id="MEO1770307.1"/>
    </source>
</evidence>
<dbReference type="Proteomes" id="UP000664357">
    <property type="component" value="Unassembled WGS sequence"/>
</dbReference>
<name>A0ABV0ER99_9ENTE</name>
<dbReference type="Pfam" id="PF01263">
    <property type="entry name" value="Aldose_epim"/>
    <property type="match status" value="1"/>
</dbReference>
<gene>
    <name evidence="1" type="ORF">JZO67_002258</name>
</gene>
<proteinExistence type="predicted"/>
<reference evidence="1 2" key="1">
    <citation type="submission" date="2024-02" db="EMBL/GenBank/DDBJ databases">
        <title>The Genome Sequence of Enterococcus sp. DIV0159.</title>
        <authorList>
            <person name="Earl A."/>
            <person name="Manson A."/>
            <person name="Gilmore M."/>
            <person name="Sanders J."/>
            <person name="Shea T."/>
            <person name="Howe W."/>
            <person name="Livny J."/>
            <person name="Cuomo C."/>
            <person name="Neafsey D."/>
            <person name="Birren B."/>
        </authorList>
    </citation>
    <scope>NUCLEOTIDE SEQUENCE [LARGE SCALE GENOMIC DNA]</scope>
    <source>
        <strain evidence="1 2">665A</strain>
    </source>
</reference>
<dbReference type="PANTHER" id="PTHR11122">
    <property type="entry name" value="APOSPORY-ASSOCIATED PROTEIN C-RELATED"/>
    <property type="match status" value="1"/>
</dbReference>
<dbReference type="CDD" id="cd09024">
    <property type="entry name" value="Aldose_epim_lacX"/>
    <property type="match status" value="1"/>
</dbReference>
<keyword evidence="2" id="KW-1185">Reference proteome</keyword>
<accession>A0ABV0ER99</accession>
<dbReference type="InterPro" id="IPR011013">
    <property type="entry name" value="Gal_mutarotase_sf_dom"/>
</dbReference>
<evidence type="ECO:0000313" key="2">
    <source>
        <dbReference type="Proteomes" id="UP000664357"/>
    </source>
</evidence>
<dbReference type="PANTHER" id="PTHR11122:SF13">
    <property type="entry name" value="GLUCOSE-6-PHOSPHATE 1-EPIMERASE"/>
    <property type="match status" value="1"/>
</dbReference>
<organism evidence="1 2">
    <name type="scientific">Candidatus Enterococcus ferrettii</name>
    <dbReference type="NCBI Taxonomy" id="2815324"/>
    <lineage>
        <taxon>Bacteria</taxon>
        <taxon>Bacillati</taxon>
        <taxon>Bacillota</taxon>
        <taxon>Bacilli</taxon>
        <taxon>Lactobacillales</taxon>
        <taxon>Enterococcaceae</taxon>
        <taxon>Enterococcus</taxon>
    </lineage>
</organism>
<comment type="caution">
    <text evidence="1">The sequence shown here is derived from an EMBL/GenBank/DDBJ whole genome shotgun (WGS) entry which is preliminary data.</text>
</comment>
<dbReference type="Gene3D" id="2.70.98.10">
    <property type="match status" value="1"/>
</dbReference>
<dbReference type="RefSeq" id="WP_207705149.1">
    <property type="nucleotide sequence ID" value="NZ_JAFREL020000002.1"/>
</dbReference>
<protein>
    <recommendedName>
        <fullName evidence="3">Aldose 1-epimerase</fullName>
    </recommendedName>
</protein>
<sequence>MTVRIQNDYLQAAISEKGAELTSLKANDIEYMWQADPTYWGRHAPILFPFVGRLKDDQYSYKGKSYPMSQHGFARDEMFEVAEQTDEKVVLTLKSNDKTKEIYPFDFLLSVSYEVWGEGLRVRFKVENTGNEEMLFALGGHPAFNVPLEESLSFEDYFFSFSPQKSRVKIPLDGPFANLDQKTIGQTNTNIRISRDLFQNDALIYETKGLNTFTIRAEDSPHSVTLAYNHIPYVGFWSPYPKEAPFVCIEPWWGFADPIDSTGKLEDKPGMNRLAPAEEFKTQFSITVR</sequence>
<dbReference type="InterPro" id="IPR014718">
    <property type="entry name" value="GH-type_carb-bd"/>
</dbReference>
<dbReference type="InterPro" id="IPR008183">
    <property type="entry name" value="Aldose_1/G6P_1-epimerase"/>
</dbReference>